<dbReference type="Gene3D" id="3.60.15.10">
    <property type="entry name" value="Ribonuclease Z/Hydroxyacylglutathione hydrolase-like"/>
    <property type="match status" value="1"/>
</dbReference>
<evidence type="ECO:0000313" key="3">
    <source>
        <dbReference type="Proteomes" id="UP000285138"/>
    </source>
</evidence>
<name>A0A424YI00_9FIRM</name>
<dbReference type="InterPro" id="IPR001279">
    <property type="entry name" value="Metallo-B-lactamas"/>
</dbReference>
<gene>
    <name evidence="2" type="ORF">D5R97_01310</name>
</gene>
<dbReference type="Pfam" id="PF12706">
    <property type="entry name" value="Lactamase_B_2"/>
    <property type="match status" value="1"/>
</dbReference>
<evidence type="ECO:0000313" key="2">
    <source>
        <dbReference type="EMBL" id="RQD77901.1"/>
    </source>
</evidence>
<dbReference type="AlphaFoldDB" id="A0A424YI00"/>
<comment type="caution">
    <text evidence="2">The sequence shown here is derived from an EMBL/GenBank/DDBJ whole genome shotgun (WGS) entry which is preliminary data.</text>
</comment>
<organism evidence="2 3">
    <name type="scientific">Candidatus Syntrophonatronum acetioxidans</name>
    <dbReference type="NCBI Taxonomy" id="1795816"/>
    <lineage>
        <taxon>Bacteria</taxon>
        <taxon>Bacillati</taxon>
        <taxon>Bacillota</taxon>
        <taxon>Clostridia</taxon>
        <taxon>Eubacteriales</taxon>
        <taxon>Syntrophomonadaceae</taxon>
        <taxon>Candidatus Syntrophonatronum</taxon>
    </lineage>
</organism>
<dbReference type="PANTHER" id="PTHR46018:SF4">
    <property type="entry name" value="METALLO-HYDROLASE YHFI-RELATED"/>
    <property type="match status" value="1"/>
</dbReference>
<accession>A0A424YI00</accession>
<dbReference type="CDD" id="cd07716">
    <property type="entry name" value="RNaseZ_short-form-like_MBL-fold"/>
    <property type="match status" value="1"/>
</dbReference>
<reference evidence="2 3" key="1">
    <citation type="submission" date="2018-08" db="EMBL/GenBank/DDBJ databases">
        <title>The metabolism and importance of syntrophic acetate oxidation coupled to methane or sulfide production in haloalkaline environments.</title>
        <authorList>
            <person name="Timmers P.H.A."/>
            <person name="Vavourakis C.D."/>
            <person name="Sorokin D.Y."/>
            <person name="Sinninghe Damste J.S."/>
            <person name="Muyzer G."/>
            <person name="Stams A.J.M."/>
            <person name="Plugge C.M."/>
        </authorList>
    </citation>
    <scope>NUCLEOTIDE SEQUENCE [LARGE SCALE GENOMIC DNA]</scope>
    <source>
        <strain evidence="2">MSAO_Bac1</strain>
    </source>
</reference>
<dbReference type="SUPFAM" id="SSF56281">
    <property type="entry name" value="Metallo-hydrolase/oxidoreductase"/>
    <property type="match status" value="1"/>
</dbReference>
<dbReference type="GO" id="GO:0042781">
    <property type="term" value="F:3'-tRNA processing endoribonuclease activity"/>
    <property type="evidence" value="ECO:0007669"/>
    <property type="project" value="TreeGrafter"/>
</dbReference>
<evidence type="ECO:0000259" key="1">
    <source>
        <dbReference type="SMART" id="SM00849"/>
    </source>
</evidence>
<protein>
    <submittedName>
        <fullName evidence="2">MBL fold metallo-hydrolase</fullName>
    </submittedName>
</protein>
<feature type="domain" description="Metallo-beta-lactamase" evidence="1">
    <location>
        <begin position="18"/>
        <end position="194"/>
    </location>
</feature>
<dbReference type="Proteomes" id="UP000285138">
    <property type="component" value="Unassembled WGS sequence"/>
</dbReference>
<keyword evidence="2" id="KW-0378">Hydrolase</keyword>
<dbReference type="PANTHER" id="PTHR46018">
    <property type="entry name" value="ZINC PHOSPHODIESTERASE ELAC PROTEIN 1"/>
    <property type="match status" value="1"/>
</dbReference>
<dbReference type="PROSITE" id="PS51257">
    <property type="entry name" value="PROKAR_LIPOPROTEIN"/>
    <property type="match status" value="1"/>
</dbReference>
<sequence>MKVTILGKYGPYPPAGGSCSGYLLEGENTKILLDCGNGVFNRLQRFIPHETLDAVVISHLHWDHVADLFIFRYAVERSLVRGRRKSPLEVYTLTEPWEIYSFLPFLNAVDIKPVNRYGEIQLGEFKLNFLPTVHSKPCCAIKVENEGKVLTYSGDTEYFEGLIDFVSNSHLFLCEANFLARDLALNRSNHLASFQAAQIAREGGVKDLKLTHLHPENPEEEVLSEARAEFNRVEVAKEGEVIIL</sequence>
<proteinExistence type="predicted"/>
<dbReference type="EMBL" id="QZAA01000047">
    <property type="protein sequence ID" value="RQD77901.1"/>
    <property type="molecule type" value="Genomic_DNA"/>
</dbReference>
<dbReference type="InterPro" id="IPR036866">
    <property type="entry name" value="RibonucZ/Hydroxyglut_hydro"/>
</dbReference>
<dbReference type="SMART" id="SM00849">
    <property type="entry name" value="Lactamase_B"/>
    <property type="match status" value="1"/>
</dbReference>